<protein>
    <recommendedName>
        <fullName evidence="8">MGS-like domain-containing protein</fullName>
    </recommendedName>
</protein>
<proteinExistence type="inferred from homology"/>
<dbReference type="Pfam" id="PF02142">
    <property type="entry name" value="MGS"/>
    <property type="match status" value="1"/>
</dbReference>
<dbReference type="SUPFAM" id="SSF52335">
    <property type="entry name" value="Methylglyoxal synthase-like"/>
    <property type="match status" value="1"/>
</dbReference>
<evidence type="ECO:0000256" key="7">
    <source>
        <dbReference type="ARBA" id="ARBA00023268"/>
    </source>
</evidence>
<evidence type="ECO:0000256" key="5">
    <source>
        <dbReference type="ARBA" id="ARBA00022755"/>
    </source>
</evidence>
<dbReference type="GO" id="GO:0003937">
    <property type="term" value="F:IMP cyclohydrolase activity"/>
    <property type="evidence" value="ECO:0007669"/>
    <property type="project" value="InterPro"/>
</dbReference>
<dbReference type="InterPro" id="IPR016193">
    <property type="entry name" value="Cytidine_deaminase-like"/>
</dbReference>
<dbReference type="SMART" id="SM00798">
    <property type="entry name" value="AICARFT_IMPCHas"/>
    <property type="match status" value="1"/>
</dbReference>
<reference evidence="9 10" key="1">
    <citation type="journal article" date="2016" name="Nat. Commun.">
        <title>Thousands of microbial genomes shed light on interconnected biogeochemical processes in an aquifer system.</title>
        <authorList>
            <person name="Anantharaman K."/>
            <person name="Brown C.T."/>
            <person name="Hug L.A."/>
            <person name="Sharon I."/>
            <person name="Castelle C.J."/>
            <person name="Probst A.J."/>
            <person name="Thomas B.C."/>
            <person name="Singh A."/>
            <person name="Wilkins M.J."/>
            <person name="Karaoz U."/>
            <person name="Brodie E.L."/>
            <person name="Williams K.H."/>
            <person name="Hubbard S.S."/>
            <person name="Banfield J.F."/>
        </authorList>
    </citation>
    <scope>NUCLEOTIDE SEQUENCE [LARGE SCALE GENOMIC DNA]</scope>
</reference>
<evidence type="ECO:0000256" key="6">
    <source>
        <dbReference type="ARBA" id="ARBA00022801"/>
    </source>
</evidence>
<dbReference type="GO" id="GO:0004643">
    <property type="term" value="F:phosphoribosylaminoimidazolecarboxamide formyltransferase activity"/>
    <property type="evidence" value="ECO:0007669"/>
    <property type="project" value="InterPro"/>
</dbReference>
<dbReference type="InterPro" id="IPR011607">
    <property type="entry name" value="MGS-like_dom"/>
</dbReference>
<dbReference type="UniPathway" id="UPA00074">
    <property type="reaction ID" value="UER00133"/>
</dbReference>
<dbReference type="InterPro" id="IPR002695">
    <property type="entry name" value="PurH-like"/>
</dbReference>
<comment type="similarity">
    <text evidence="3">Belongs to the PurH family.</text>
</comment>
<organism evidence="9 10">
    <name type="scientific">Candidatus Kaiserbacteria bacterium RIFCSPLOWO2_01_FULL_50_24</name>
    <dbReference type="NCBI Taxonomy" id="1798507"/>
    <lineage>
        <taxon>Bacteria</taxon>
        <taxon>Candidatus Kaiseribacteriota</taxon>
    </lineage>
</organism>
<dbReference type="PANTHER" id="PTHR11692">
    <property type="entry name" value="BIFUNCTIONAL PURINE BIOSYNTHESIS PROTEIN PURH"/>
    <property type="match status" value="1"/>
</dbReference>
<comment type="pathway">
    <text evidence="2">Purine metabolism; IMP biosynthesis via de novo pathway; 5-formamido-1-(5-phospho-D-ribosyl)imidazole-4-carboxamide from 5-amino-1-(5-phospho-D-ribosyl)imidazole-4-carboxamide (10-formyl THF route): step 1/1.</text>
</comment>
<sequence length="523" mass="56157">MKKNALLSVYHKNDIIEFAQELVALGWRIFSSGGTAKTLREAGVSVTDVAELSGLPAILGHRVVTLVPQVHGGLLAAEEHREELRQLGYPWIDLVCVDLYPLKEETRRSGATGESVIEQTDIGGPALIRSGAKGRRIVVVDPADRMRVVEWLKSDQQDEVEFRNTLAAKAEAIVADYCLESAWFHSGGAFEGTIASRVVSCKYGENAWQTPAHLYSTDSQDPLALDKFVVVQGTSPSYNNWVDVDRLLQTATHIAEVYAVNGGGSTAIAVGVKHGNPCGAAAGPDRAEVLKKMMSGDPLAIFGGLVMTSFEVDEELSESLVGKMLDGVVAPAFTPGAIAMLRRKGDKCRFVANPALSGLVDHLDQTPRFRWVRGGFLAQPNYTFVPDFDRGHIVKHGKATAAQEYDMMLAWAIGSTSNSNTLTLVKNNQLIGNGVGQQDRVGAAQLAITRAKRSGHDVAGAVAYSDSFFPFTDGPQTLIDAGTTAIFTSSGSVKDKATIDVCAKHGVALYMIPDQVGRGFFGH</sequence>
<evidence type="ECO:0000256" key="4">
    <source>
        <dbReference type="ARBA" id="ARBA00022679"/>
    </source>
</evidence>
<evidence type="ECO:0000313" key="10">
    <source>
        <dbReference type="Proteomes" id="UP000178587"/>
    </source>
</evidence>
<dbReference type="GO" id="GO:0005829">
    <property type="term" value="C:cytosol"/>
    <property type="evidence" value="ECO:0007669"/>
    <property type="project" value="TreeGrafter"/>
</dbReference>
<evidence type="ECO:0000256" key="2">
    <source>
        <dbReference type="ARBA" id="ARBA00004954"/>
    </source>
</evidence>
<dbReference type="CDD" id="cd01421">
    <property type="entry name" value="IMPCH"/>
    <property type="match status" value="1"/>
</dbReference>
<dbReference type="Gene3D" id="3.40.140.20">
    <property type="match status" value="2"/>
</dbReference>
<feature type="domain" description="MGS-like" evidence="8">
    <location>
        <begin position="1"/>
        <end position="142"/>
    </location>
</feature>
<evidence type="ECO:0000313" key="9">
    <source>
        <dbReference type="EMBL" id="OGG74794.1"/>
    </source>
</evidence>
<dbReference type="Gene3D" id="3.40.50.1380">
    <property type="entry name" value="Methylglyoxal synthase-like domain"/>
    <property type="match status" value="1"/>
</dbReference>
<keyword evidence="4" id="KW-0808">Transferase</keyword>
<keyword evidence="5" id="KW-0658">Purine biosynthesis</keyword>
<dbReference type="InterPro" id="IPR024051">
    <property type="entry name" value="AICAR_Tfase_dup_dom_sf"/>
</dbReference>
<comment type="pathway">
    <text evidence="1">Purine metabolism; IMP biosynthesis via de novo pathway; IMP from 5-formamido-1-(5-phospho-D-ribosyl)imidazole-4-carboxamide: step 1/1.</text>
</comment>
<dbReference type="Proteomes" id="UP000178587">
    <property type="component" value="Unassembled WGS sequence"/>
</dbReference>
<dbReference type="GO" id="GO:0006189">
    <property type="term" value="P:'de novo' IMP biosynthetic process"/>
    <property type="evidence" value="ECO:0007669"/>
    <property type="project" value="UniProtKB-UniPathway"/>
</dbReference>
<dbReference type="PANTHER" id="PTHR11692:SF0">
    <property type="entry name" value="BIFUNCTIONAL PURINE BIOSYNTHESIS PROTEIN ATIC"/>
    <property type="match status" value="1"/>
</dbReference>
<evidence type="ECO:0000256" key="3">
    <source>
        <dbReference type="ARBA" id="ARBA00007667"/>
    </source>
</evidence>
<dbReference type="SUPFAM" id="SSF53927">
    <property type="entry name" value="Cytidine deaminase-like"/>
    <property type="match status" value="1"/>
</dbReference>
<dbReference type="PROSITE" id="PS51855">
    <property type="entry name" value="MGS"/>
    <property type="match status" value="1"/>
</dbReference>
<dbReference type="Pfam" id="PF01808">
    <property type="entry name" value="AICARFT_IMPCHas"/>
    <property type="match status" value="1"/>
</dbReference>
<accession>A0A1F6EMA7</accession>
<dbReference type="AlphaFoldDB" id="A0A1F6EMA7"/>
<dbReference type="SMART" id="SM00851">
    <property type="entry name" value="MGS"/>
    <property type="match status" value="1"/>
</dbReference>
<comment type="caution">
    <text evidence="9">The sequence shown here is derived from an EMBL/GenBank/DDBJ whole genome shotgun (WGS) entry which is preliminary data.</text>
</comment>
<keyword evidence="6" id="KW-0378">Hydrolase</keyword>
<dbReference type="InterPro" id="IPR036914">
    <property type="entry name" value="MGS-like_dom_sf"/>
</dbReference>
<gene>
    <name evidence="9" type="ORF">A3A34_00180</name>
</gene>
<dbReference type="EMBL" id="MFLU01000015">
    <property type="protein sequence ID" value="OGG74794.1"/>
    <property type="molecule type" value="Genomic_DNA"/>
</dbReference>
<name>A0A1F6EMA7_9BACT</name>
<evidence type="ECO:0000259" key="8">
    <source>
        <dbReference type="PROSITE" id="PS51855"/>
    </source>
</evidence>
<evidence type="ECO:0000256" key="1">
    <source>
        <dbReference type="ARBA" id="ARBA00004844"/>
    </source>
</evidence>
<dbReference type="PIRSF" id="PIRSF000414">
    <property type="entry name" value="AICARFT_IMPCHas"/>
    <property type="match status" value="1"/>
</dbReference>
<dbReference type="STRING" id="1798507.A3A34_00180"/>
<keyword evidence="7" id="KW-0511">Multifunctional enzyme</keyword>